<dbReference type="GO" id="GO:0016491">
    <property type="term" value="F:oxidoreductase activity"/>
    <property type="evidence" value="ECO:0007669"/>
    <property type="project" value="InterPro"/>
</dbReference>
<keyword evidence="4" id="KW-0249">Electron transport</keyword>
<dbReference type="NCBIfam" id="NF045767">
    <property type="entry name" value="RuberyRbr"/>
    <property type="match status" value="1"/>
</dbReference>
<organism evidence="12 13">
    <name type="scientific">Brachyspira aalborgi</name>
    <dbReference type="NCBI Taxonomy" id="29522"/>
    <lineage>
        <taxon>Bacteria</taxon>
        <taxon>Pseudomonadati</taxon>
        <taxon>Spirochaetota</taxon>
        <taxon>Spirochaetia</taxon>
        <taxon>Brachyspirales</taxon>
        <taxon>Brachyspiraceae</taxon>
        <taxon>Brachyspira</taxon>
    </lineage>
</organism>
<evidence type="ECO:0000256" key="4">
    <source>
        <dbReference type="ARBA" id="ARBA00022982"/>
    </source>
</evidence>
<evidence type="ECO:0000259" key="9">
    <source>
        <dbReference type="PROSITE" id="PS50903"/>
    </source>
</evidence>
<dbReference type="PANTHER" id="PTHR43865:SF1">
    <property type="entry name" value="RUBRERYTHRIN-RELATED"/>
    <property type="match status" value="1"/>
</dbReference>
<dbReference type="GeneID" id="61067650"/>
<dbReference type="Proteomes" id="UP000322307">
    <property type="component" value="Unassembled WGS sequence"/>
</dbReference>
<evidence type="ECO:0000313" key="11">
    <source>
        <dbReference type="EMBL" id="TXJ50322.1"/>
    </source>
</evidence>
<evidence type="ECO:0000313" key="12">
    <source>
        <dbReference type="EMBL" id="TXJ59428.1"/>
    </source>
</evidence>
<evidence type="ECO:0000256" key="1">
    <source>
        <dbReference type="ARBA" id="ARBA00001965"/>
    </source>
</evidence>
<dbReference type="SUPFAM" id="SSF47240">
    <property type="entry name" value="Ferritin-like"/>
    <property type="match status" value="1"/>
</dbReference>
<keyword evidence="2" id="KW-0813">Transport</keyword>
<dbReference type="InterPro" id="IPR012347">
    <property type="entry name" value="Ferritin-like"/>
</dbReference>
<dbReference type="InterPro" id="IPR024934">
    <property type="entry name" value="Rubredoxin-like_dom"/>
</dbReference>
<dbReference type="CDD" id="cd01041">
    <property type="entry name" value="Rubrerythrin"/>
    <property type="match status" value="1"/>
</dbReference>
<feature type="domain" description="Ferritin-like diiron" evidence="10">
    <location>
        <begin position="3"/>
        <end position="133"/>
    </location>
</feature>
<dbReference type="PANTHER" id="PTHR43865">
    <property type="entry name" value="RUBRERYTHRIN-RELATED"/>
    <property type="match status" value="1"/>
</dbReference>
<evidence type="ECO:0000256" key="2">
    <source>
        <dbReference type="ARBA" id="ARBA00022448"/>
    </source>
</evidence>
<dbReference type="Pfam" id="PF02915">
    <property type="entry name" value="Rubrerythrin"/>
    <property type="match status" value="1"/>
</dbReference>
<accession>A0A5C8GDS4</accession>
<comment type="caution">
    <text evidence="12">The sequence shown here is derived from an EMBL/GenBank/DDBJ whole genome shotgun (WGS) entry which is preliminary data.</text>
</comment>
<dbReference type="CDD" id="cd00729">
    <property type="entry name" value="rubredoxin_SM"/>
    <property type="match status" value="1"/>
</dbReference>
<dbReference type="GO" id="GO:0005506">
    <property type="term" value="F:iron ion binding"/>
    <property type="evidence" value="ECO:0007669"/>
    <property type="project" value="InterPro"/>
</dbReference>
<protein>
    <recommendedName>
        <fullName evidence="8">Rubrerythrin</fullName>
    </recommendedName>
</protein>
<dbReference type="Proteomes" id="UP000322188">
    <property type="component" value="Unassembled WGS sequence"/>
</dbReference>
<evidence type="ECO:0000256" key="7">
    <source>
        <dbReference type="ARBA" id="ARBA00063441"/>
    </source>
</evidence>
<dbReference type="SUPFAM" id="SSF57802">
    <property type="entry name" value="Rubredoxin-like"/>
    <property type="match status" value="1"/>
</dbReference>
<dbReference type="PROSITE" id="PS50903">
    <property type="entry name" value="RUBREDOXIN_LIKE"/>
    <property type="match status" value="1"/>
</dbReference>
<comment type="function">
    <text evidence="6">May provide oxidative stress protection via catalytic reduction of intracellular hydrogen peroxide.</text>
</comment>
<evidence type="ECO:0000256" key="5">
    <source>
        <dbReference type="ARBA" id="ARBA00023004"/>
    </source>
</evidence>
<reference evidence="12" key="2">
    <citation type="submission" date="2019-01" db="EMBL/GenBank/DDBJ databases">
        <authorList>
            <person name="Thorell K."/>
        </authorList>
    </citation>
    <scope>NUCLEOTIDE SEQUENCE</scope>
    <source>
        <strain evidence="12">PC2022III</strain>
        <strain evidence="11">PC3939II</strain>
    </source>
</reference>
<sequence>MKDLKGTKTEKNLNDAFAGESMARNKYTYFASVARNEGYEQIAAIFLETAENEREHAKIHFKYLNGIGDTLANLQSAWEGENYEYETMYPQMAKEASEEGFDDVARSMKLIGDVEKEHRERYAKLREAVKSGTVFKRNTKVQWKCRNCGYIFEGESAPEVCPACKHAKKFFEVRVENYL</sequence>
<comment type="cofactor">
    <cofactor evidence="1">
        <name>Fe(3+)</name>
        <dbReference type="ChEBI" id="CHEBI:29034"/>
    </cofactor>
</comment>
<dbReference type="InterPro" id="IPR009078">
    <property type="entry name" value="Ferritin-like_SF"/>
</dbReference>
<dbReference type="FunFam" id="2.20.28.10:FF:000018">
    <property type="entry name" value="Rubrerythrin"/>
    <property type="match status" value="1"/>
</dbReference>
<keyword evidence="3" id="KW-0479">Metal-binding</keyword>
<keyword evidence="5" id="KW-0408">Iron</keyword>
<evidence type="ECO:0000256" key="8">
    <source>
        <dbReference type="ARBA" id="ARBA00069213"/>
    </source>
</evidence>
<dbReference type="Gene3D" id="2.20.28.10">
    <property type="match status" value="1"/>
</dbReference>
<dbReference type="Gene3D" id="1.20.1260.10">
    <property type="match status" value="1"/>
</dbReference>
<dbReference type="EMBL" id="SAYE01000013">
    <property type="protein sequence ID" value="TXJ50322.1"/>
    <property type="molecule type" value="Genomic_DNA"/>
</dbReference>
<dbReference type="PROSITE" id="PS50905">
    <property type="entry name" value="FERRITIN_LIKE"/>
    <property type="match status" value="1"/>
</dbReference>
<gene>
    <name evidence="12" type="ORF">EPJ74_09965</name>
    <name evidence="11" type="ORF">EPJ84_06210</name>
</gene>
<dbReference type="AlphaFoldDB" id="A0A5C8GDS4"/>
<comment type="subunit">
    <text evidence="7">Homodimer. Possesses two rubredoxin-like centers and two non-sulfur oxo-bridged di-iron centers per dimer.</text>
</comment>
<dbReference type="InterPro" id="IPR009040">
    <property type="entry name" value="Ferritin-like_diiron"/>
</dbReference>
<dbReference type="EMBL" id="SAYK01000008">
    <property type="protein sequence ID" value="TXJ59428.1"/>
    <property type="molecule type" value="Genomic_DNA"/>
</dbReference>
<evidence type="ECO:0000259" key="10">
    <source>
        <dbReference type="PROSITE" id="PS50905"/>
    </source>
</evidence>
<reference evidence="13 14" key="1">
    <citation type="journal article" date="1992" name="Lakartidningen">
        <title>[Penicillin V and not amoxicillin is the first choice preparation in acute otitis].</title>
        <authorList>
            <person name="Kamme C."/>
            <person name="Lundgren K."/>
            <person name="Prellner K."/>
        </authorList>
    </citation>
    <scope>NUCLEOTIDE SEQUENCE [LARGE SCALE GENOMIC DNA]</scope>
    <source>
        <strain evidence="12 13">PC2022III</strain>
        <strain evidence="11 14">PC3939II</strain>
    </source>
</reference>
<feature type="domain" description="Rubredoxin-like" evidence="9">
    <location>
        <begin position="140"/>
        <end position="174"/>
    </location>
</feature>
<dbReference type="InterPro" id="IPR048574">
    <property type="entry name" value="RUBY_RBDX"/>
</dbReference>
<name>A0A5C8GDS4_9SPIR</name>
<evidence type="ECO:0000256" key="6">
    <source>
        <dbReference type="ARBA" id="ARBA00055868"/>
    </source>
</evidence>
<evidence type="ECO:0000256" key="3">
    <source>
        <dbReference type="ARBA" id="ARBA00022723"/>
    </source>
</evidence>
<dbReference type="RefSeq" id="WP_147561552.1">
    <property type="nucleotide sequence ID" value="NZ_SAYE01000013.1"/>
</dbReference>
<dbReference type="Pfam" id="PF21349">
    <property type="entry name" value="RUBY_RBDX"/>
    <property type="match status" value="1"/>
</dbReference>
<proteinExistence type="predicted"/>
<dbReference type="InterPro" id="IPR052364">
    <property type="entry name" value="Rubrerythrin"/>
</dbReference>
<evidence type="ECO:0000313" key="13">
    <source>
        <dbReference type="Proteomes" id="UP000322188"/>
    </source>
</evidence>
<evidence type="ECO:0000313" key="14">
    <source>
        <dbReference type="Proteomes" id="UP000322307"/>
    </source>
</evidence>
<dbReference type="InterPro" id="IPR003251">
    <property type="entry name" value="Rr_diiron-bd_dom"/>
</dbReference>